<keyword evidence="3" id="KW-0028">Amino-acid biosynthesis</keyword>
<dbReference type="Gene3D" id="3.30.70.260">
    <property type="match status" value="1"/>
</dbReference>
<dbReference type="EC" id="4.2.1.51" evidence="2"/>
<dbReference type="PANTHER" id="PTHR21022:SF19">
    <property type="entry name" value="PREPHENATE DEHYDRATASE-RELATED"/>
    <property type="match status" value="1"/>
</dbReference>
<dbReference type="InterPro" id="IPR008242">
    <property type="entry name" value="Chor_mutase/pphenate_deHydtase"/>
</dbReference>
<dbReference type="GO" id="GO:0009094">
    <property type="term" value="P:L-phenylalanine biosynthetic process"/>
    <property type="evidence" value="ECO:0007669"/>
    <property type="project" value="UniProtKB-KW"/>
</dbReference>
<evidence type="ECO:0000256" key="2">
    <source>
        <dbReference type="ARBA" id="ARBA00013147"/>
    </source>
</evidence>
<dbReference type="GO" id="GO:0005737">
    <property type="term" value="C:cytoplasm"/>
    <property type="evidence" value="ECO:0007669"/>
    <property type="project" value="TreeGrafter"/>
</dbReference>
<dbReference type="PANTHER" id="PTHR21022">
    <property type="entry name" value="PREPHENATE DEHYDRATASE P PROTEIN"/>
    <property type="match status" value="1"/>
</dbReference>
<evidence type="ECO:0000256" key="7">
    <source>
        <dbReference type="ARBA" id="ARBA00047848"/>
    </source>
</evidence>
<keyword evidence="9" id="KW-0732">Signal</keyword>
<dbReference type="InterPro" id="IPR001086">
    <property type="entry name" value="Preph_deHydtase"/>
</dbReference>
<dbReference type="GO" id="GO:0004664">
    <property type="term" value="F:prephenate dehydratase activity"/>
    <property type="evidence" value="ECO:0007669"/>
    <property type="project" value="UniProtKB-EC"/>
</dbReference>
<comment type="caution">
    <text evidence="11">The sequence shown here is derived from an EMBL/GenBank/DDBJ whole genome shotgun (WGS) entry which is preliminary data.</text>
</comment>
<feature type="signal peptide" evidence="9">
    <location>
        <begin position="1"/>
        <end position="24"/>
    </location>
</feature>
<proteinExistence type="predicted"/>
<evidence type="ECO:0000313" key="12">
    <source>
        <dbReference type="Proteomes" id="UP001242045"/>
    </source>
</evidence>
<evidence type="ECO:0000256" key="5">
    <source>
        <dbReference type="ARBA" id="ARBA00023222"/>
    </source>
</evidence>
<reference evidence="11" key="1">
    <citation type="submission" date="2023-07" db="EMBL/GenBank/DDBJ databases">
        <title>Sorghum-associated microbial communities from plants grown in Nebraska, USA.</title>
        <authorList>
            <person name="Schachtman D."/>
        </authorList>
    </citation>
    <scope>NUCLEOTIDE SEQUENCE</scope>
    <source>
        <strain evidence="11">DS3754</strain>
    </source>
</reference>
<evidence type="ECO:0000313" key="11">
    <source>
        <dbReference type="EMBL" id="MDP9896346.1"/>
    </source>
</evidence>
<feature type="chain" id="PRO_5044015376" description="prephenate dehydratase" evidence="9">
    <location>
        <begin position="25"/>
        <end position="286"/>
    </location>
</feature>
<name>A0AAW8D4L5_9BURK</name>
<evidence type="ECO:0000256" key="3">
    <source>
        <dbReference type="ARBA" id="ARBA00022605"/>
    </source>
</evidence>
<keyword evidence="6" id="KW-0456">Lyase</keyword>
<dbReference type="Pfam" id="PF00800">
    <property type="entry name" value="PDT"/>
    <property type="match status" value="1"/>
</dbReference>
<evidence type="ECO:0000256" key="6">
    <source>
        <dbReference type="ARBA" id="ARBA00023239"/>
    </source>
</evidence>
<dbReference type="EMBL" id="JAUSRD010000017">
    <property type="protein sequence ID" value="MDP9896346.1"/>
    <property type="molecule type" value="Genomic_DNA"/>
</dbReference>
<feature type="domain" description="Prephenate dehydratase" evidence="10">
    <location>
        <begin position="25"/>
        <end position="201"/>
    </location>
</feature>
<evidence type="ECO:0000256" key="9">
    <source>
        <dbReference type="SAM" id="SignalP"/>
    </source>
</evidence>
<comment type="pathway">
    <text evidence="1">Amino-acid biosynthesis; L-phenylalanine biosynthesis; phenylpyruvate from prephenate: step 1/1.</text>
</comment>
<feature type="site" description="Essential for prephenate dehydratase activity" evidence="8">
    <location>
        <position position="194"/>
    </location>
</feature>
<dbReference type="Gene3D" id="3.40.190.10">
    <property type="entry name" value="Periplasmic binding protein-like II"/>
    <property type="match status" value="2"/>
</dbReference>
<dbReference type="AlphaFoldDB" id="A0AAW8D4L5"/>
<gene>
    <name evidence="11" type="ORF">J2W31_005481</name>
</gene>
<keyword evidence="5" id="KW-0584">Phenylalanine biosynthesis</keyword>
<evidence type="ECO:0000256" key="4">
    <source>
        <dbReference type="ARBA" id="ARBA00023141"/>
    </source>
</evidence>
<dbReference type="Proteomes" id="UP001242045">
    <property type="component" value="Unassembled WGS sequence"/>
</dbReference>
<dbReference type="RefSeq" id="WP_307686699.1">
    <property type="nucleotide sequence ID" value="NZ_JAUSRD010000017.1"/>
</dbReference>
<protein>
    <recommendedName>
        <fullName evidence="2">prephenate dehydratase</fullName>
        <ecNumber evidence="2">4.2.1.51</ecNumber>
    </recommendedName>
</protein>
<evidence type="ECO:0000256" key="1">
    <source>
        <dbReference type="ARBA" id="ARBA00004741"/>
    </source>
</evidence>
<organism evidence="11 12">
    <name type="scientific">Variovorax boronicumulans</name>
    <dbReference type="NCBI Taxonomy" id="436515"/>
    <lineage>
        <taxon>Bacteria</taxon>
        <taxon>Pseudomonadati</taxon>
        <taxon>Pseudomonadota</taxon>
        <taxon>Betaproteobacteria</taxon>
        <taxon>Burkholderiales</taxon>
        <taxon>Comamonadaceae</taxon>
        <taxon>Variovorax</taxon>
    </lineage>
</organism>
<dbReference type="PIRSF" id="PIRSF001500">
    <property type="entry name" value="Chor_mut_pdt_Ppr"/>
    <property type="match status" value="1"/>
</dbReference>
<sequence length="286" mass="30427">MKTFSLCAVTMATLAMGVSSVTSAQIAYLGPAGSWTHQACMDLFGEANLVALDRQALFEALRAKTVVKACVPATTSVVGATPYLDDVLALETVYVVGEYPKALGYSLLAKPGARKEDIRTVLAHPVALEEVKPWLDLEMPNVVRQPAASGGAAAKSVAEGAASNVAAMGPPSAARLYGLSSIVNGIEEGPHNTTRWWVLGRALPAPSGHDKTTLLLTVDEAGLQRSLQALAKSAQVLALYERPGKRSLDGHRYVIDVVGHASQPEIARLLEDHAEFRLLGSYPRRY</sequence>
<evidence type="ECO:0000256" key="8">
    <source>
        <dbReference type="PIRSR" id="PIRSR001500-2"/>
    </source>
</evidence>
<dbReference type="SUPFAM" id="SSF53850">
    <property type="entry name" value="Periplasmic binding protein-like II"/>
    <property type="match status" value="1"/>
</dbReference>
<dbReference type="PROSITE" id="PS51171">
    <property type="entry name" value="PREPHENATE_DEHYDR_3"/>
    <property type="match status" value="1"/>
</dbReference>
<accession>A0AAW8D4L5</accession>
<comment type="catalytic activity">
    <reaction evidence="7">
        <text>prephenate + H(+) = 3-phenylpyruvate + CO2 + H2O</text>
        <dbReference type="Rhea" id="RHEA:21648"/>
        <dbReference type="ChEBI" id="CHEBI:15377"/>
        <dbReference type="ChEBI" id="CHEBI:15378"/>
        <dbReference type="ChEBI" id="CHEBI:16526"/>
        <dbReference type="ChEBI" id="CHEBI:18005"/>
        <dbReference type="ChEBI" id="CHEBI:29934"/>
        <dbReference type="EC" id="4.2.1.51"/>
    </reaction>
</comment>
<evidence type="ECO:0000259" key="10">
    <source>
        <dbReference type="PROSITE" id="PS51171"/>
    </source>
</evidence>
<keyword evidence="4" id="KW-0057">Aromatic amino acid biosynthesis</keyword>